<keyword evidence="2" id="KW-1185">Reference proteome</keyword>
<evidence type="ECO:0000313" key="1">
    <source>
        <dbReference type="EMBL" id="KAK7503213.1"/>
    </source>
</evidence>
<dbReference type="Proteomes" id="UP001519460">
    <property type="component" value="Unassembled WGS sequence"/>
</dbReference>
<reference evidence="1 2" key="1">
    <citation type="journal article" date="2023" name="Sci. Data">
        <title>Genome assembly of the Korean intertidal mud-creeper Batillaria attramentaria.</title>
        <authorList>
            <person name="Patra A.K."/>
            <person name="Ho P.T."/>
            <person name="Jun S."/>
            <person name="Lee S.J."/>
            <person name="Kim Y."/>
            <person name="Won Y.J."/>
        </authorList>
    </citation>
    <scope>NUCLEOTIDE SEQUENCE [LARGE SCALE GENOMIC DNA]</scope>
    <source>
        <strain evidence="1">Wonlab-2016</strain>
    </source>
</reference>
<dbReference type="EMBL" id="JACVVK020000021">
    <property type="protein sequence ID" value="KAK7503213.1"/>
    <property type="molecule type" value="Genomic_DNA"/>
</dbReference>
<organism evidence="1 2">
    <name type="scientific">Batillaria attramentaria</name>
    <dbReference type="NCBI Taxonomy" id="370345"/>
    <lineage>
        <taxon>Eukaryota</taxon>
        <taxon>Metazoa</taxon>
        <taxon>Spiralia</taxon>
        <taxon>Lophotrochozoa</taxon>
        <taxon>Mollusca</taxon>
        <taxon>Gastropoda</taxon>
        <taxon>Caenogastropoda</taxon>
        <taxon>Sorbeoconcha</taxon>
        <taxon>Cerithioidea</taxon>
        <taxon>Batillariidae</taxon>
        <taxon>Batillaria</taxon>
    </lineage>
</organism>
<proteinExistence type="predicted"/>
<gene>
    <name evidence="1" type="ORF">BaRGS_00005478</name>
</gene>
<name>A0ABD0LV15_9CAEN</name>
<accession>A0ABD0LV15</accession>
<dbReference type="AlphaFoldDB" id="A0ABD0LV15"/>
<protein>
    <submittedName>
        <fullName evidence="1">Uncharacterized protein</fullName>
    </submittedName>
</protein>
<sequence length="116" mass="12252">MAQNECSMADTAKNGNSHVSCVVLRPLSDARVETLVHRAKYIPYSASPPRPRRRTSVTDGADKLCVLAVARLAPFHSFGFITITSVLATAPPPPPSFHSSFLAGGSVPKLPPLTAG</sequence>
<evidence type="ECO:0000313" key="2">
    <source>
        <dbReference type="Proteomes" id="UP001519460"/>
    </source>
</evidence>
<comment type="caution">
    <text evidence="1">The sequence shown here is derived from an EMBL/GenBank/DDBJ whole genome shotgun (WGS) entry which is preliminary data.</text>
</comment>